<evidence type="ECO:0000256" key="1">
    <source>
        <dbReference type="SAM" id="MobiDB-lite"/>
    </source>
</evidence>
<keyword evidence="5" id="KW-1185">Reference proteome</keyword>
<feature type="domain" description="DUF2510" evidence="3">
    <location>
        <begin position="7"/>
        <end position="40"/>
    </location>
</feature>
<comment type="caution">
    <text evidence="4">The sequence shown here is derived from an EMBL/GenBank/DDBJ whole genome shotgun (WGS) entry which is preliminary data.</text>
</comment>
<dbReference type="InterPro" id="IPR018929">
    <property type="entry name" value="DUF2510"/>
</dbReference>
<feature type="region of interest" description="Disordered" evidence="1">
    <location>
        <begin position="108"/>
        <end position="132"/>
    </location>
</feature>
<reference evidence="4 5" key="1">
    <citation type="submission" date="2019-01" db="EMBL/GenBank/DDBJ databases">
        <title>Lactibacter flavus gen. nov., sp. nov., a novel bacterium of the family Propionibacteriaceae isolated from raw milk and dairy products.</title>
        <authorList>
            <person name="Huptas C."/>
            <person name="Wenning M."/>
            <person name="Breitenwieser F."/>
            <person name="Doll E."/>
            <person name="Von Neubeck M."/>
            <person name="Busse H.-J."/>
            <person name="Scherer S."/>
        </authorList>
    </citation>
    <scope>NUCLEOTIDE SEQUENCE [LARGE SCALE GENOMIC DNA]</scope>
    <source>
        <strain evidence="5">DSM 22130 / JCM 15804 / WR061</strain>
    </source>
</reference>
<dbReference type="Pfam" id="PF10708">
    <property type="entry name" value="DUF2510"/>
    <property type="match status" value="1"/>
</dbReference>
<dbReference type="EMBL" id="SDMR01000016">
    <property type="protein sequence ID" value="TBT94244.1"/>
    <property type="molecule type" value="Genomic_DNA"/>
</dbReference>
<keyword evidence="2" id="KW-0472">Membrane</keyword>
<evidence type="ECO:0000313" key="5">
    <source>
        <dbReference type="Proteomes" id="UP000291933"/>
    </source>
</evidence>
<organism evidence="4 5">
    <name type="scientific">Propioniciclava tarda</name>
    <dbReference type="NCBI Taxonomy" id="433330"/>
    <lineage>
        <taxon>Bacteria</taxon>
        <taxon>Bacillati</taxon>
        <taxon>Actinomycetota</taxon>
        <taxon>Actinomycetes</taxon>
        <taxon>Propionibacteriales</taxon>
        <taxon>Propionibacteriaceae</taxon>
        <taxon>Propioniciclava</taxon>
    </lineage>
</organism>
<gene>
    <name evidence="4" type="ORF">ET996_11840</name>
</gene>
<dbReference type="AlphaFoldDB" id="A0A4Q9KIX4"/>
<protein>
    <submittedName>
        <fullName evidence="4">DUF2510 domain-containing protein</fullName>
    </submittedName>
</protein>
<evidence type="ECO:0000256" key="2">
    <source>
        <dbReference type="SAM" id="Phobius"/>
    </source>
</evidence>
<feature type="region of interest" description="Disordered" evidence="1">
    <location>
        <begin position="31"/>
        <end position="66"/>
    </location>
</feature>
<proteinExistence type="predicted"/>
<feature type="compositionally biased region" description="Pro residues" evidence="1">
    <location>
        <begin position="116"/>
        <end position="132"/>
    </location>
</feature>
<feature type="compositionally biased region" description="Polar residues" evidence="1">
    <location>
        <begin position="50"/>
        <end position="66"/>
    </location>
</feature>
<accession>A0A4Q9KIX4</accession>
<dbReference type="Proteomes" id="UP000291933">
    <property type="component" value="Unassembled WGS sequence"/>
</dbReference>
<keyword evidence="2" id="KW-0812">Transmembrane</keyword>
<dbReference type="OrthoDB" id="5065474at2"/>
<name>A0A4Q9KIX4_PROTD</name>
<evidence type="ECO:0000259" key="3">
    <source>
        <dbReference type="Pfam" id="PF10708"/>
    </source>
</evidence>
<keyword evidence="2" id="KW-1133">Transmembrane helix</keyword>
<evidence type="ECO:0000313" key="4">
    <source>
        <dbReference type="EMBL" id="TBT94244.1"/>
    </source>
</evidence>
<sequence>MADMSRAGWYPDPGGAPGMFRYWDGTSWASTVSSQPFGPPQPDAGGGQPLTSRPQPTYASASYQQPGKPTSGLKQLAWGVLVLAVVGALVFGGLQLLRSIGLSPFEPNTPSNPSTNPCPPEKLTPPTIPPPANDGRVHGGKLSYPMLGSPWGAPKDDQRLPFGRDVSVQDVMVEQNFDGKGSSWVASVLVGELIAGDGFFSPKEGADLIAKCAMARFYSDALVQRNDQVSKAITISGKEGWVIETHLTFDIKGLQTKGETAIFLVMPTSATSSSIYYASIPDTTPQYLSVARDVMAQLQVDP</sequence>
<feature type="transmembrane region" description="Helical" evidence="2">
    <location>
        <begin position="76"/>
        <end position="97"/>
    </location>
</feature>